<dbReference type="AlphaFoldDB" id="A0A927RCA4"/>
<dbReference type="EMBL" id="JADBEL010000004">
    <property type="protein sequence ID" value="MBE1554160.1"/>
    <property type="molecule type" value="Genomic_DNA"/>
</dbReference>
<reference evidence="1" key="1">
    <citation type="submission" date="2020-10" db="EMBL/GenBank/DDBJ databases">
        <title>Genomic Encyclopedia of Type Strains, Phase IV (KMG-IV): sequencing the most valuable type-strain genomes for metagenomic binning, comparative biology and taxonomic classification.</title>
        <authorList>
            <person name="Goeker M."/>
        </authorList>
    </citation>
    <scope>NUCLEOTIDE SEQUENCE</scope>
    <source>
        <strain evidence="1">DSM 13886</strain>
    </source>
</reference>
<gene>
    <name evidence="1" type="ORF">H4683_001235</name>
</gene>
<keyword evidence="2" id="KW-1185">Reference proteome</keyword>
<dbReference type="RefSeq" id="WP_225941906.1">
    <property type="nucleotide sequence ID" value="NZ_JADBEL010000004.1"/>
</dbReference>
<proteinExistence type="predicted"/>
<accession>A0A927RCA4</accession>
<name>A0A927RCA4_9BACL</name>
<dbReference type="Proteomes" id="UP000658225">
    <property type="component" value="Unassembled WGS sequence"/>
</dbReference>
<protein>
    <submittedName>
        <fullName evidence="1">Transposase-like protein</fullName>
    </submittedName>
</protein>
<sequence length="505" mass="59617">MVRINSVHNKEEDYEFHKSGCIAEDFTPFNEPEGFYKQGKSRLGMQRYQCKVCKKKTALTPDRKRSTTYNQKRSDVHHLFAKLLLSRTPVTRTCEILEIGRRTYYDKLEFLYRRCLEFLERHETKPLQKVTFKEMWLSTDKMIYFLNNVRQKGMGGSRYNEVEESQFPTHVVVSADVLSRYVFRSDVAYDWDIALDTVLQREDHLNEFAKKYARYPRYSHYPMPPSKNDTQSVSRYFEELAQIERRMKYIDGLHVGSTYTTVAHLWLIKQLVNATEWRFVTDEDSSLITSINRVFTKEIRLSDAHRFLCQTDKTKTRKQAREEFVQARIDLNHWGEMRGIETNSLRKLAFLQLQELFTHHHFYKKVSTASRTHLEYADNPILHPLATIDRGLRSIDCTTNLSSLDPKDIAALMMNVNDNATNTFIQQIRRRLSILERPLTTARGDGKSYIYSNFNPKYAQMAITILRTYYNFCFAFKSNGTRETPAQRLGITDKKFDLKDIIYLR</sequence>
<organism evidence="1 2">
    <name type="scientific">Sporosarcina limicola</name>
    <dbReference type="NCBI Taxonomy" id="34101"/>
    <lineage>
        <taxon>Bacteria</taxon>
        <taxon>Bacillati</taxon>
        <taxon>Bacillota</taxon>
        <taxon>Bacilli</taxon>
        <taxon>Bacillales</taxon>
        <taxon>Caryophanaceae</taxon>
        <taxon>Sporosarcina</taxon>
    </lineage>
</organism>
<evidence type="ECO:0000313" key="1">
    <source>
        <dbReference type="EMBL" id="MBE1554160.1"/>
    </source>
</evidence>
<evidence type="ECO:0000313" key="2">
    <source>
        <dbReference type="Proteomes" id="UP000658225"/>
    </source>
</evidence>
<comment type="caution">
    <text evidence="1">The sequence shown here is derived from an EMBL/GenBank/DDBJ whole genome shotgun (WGS) entry which is preliminary data.</text>
</comment>